<dbReference type="InterPro" id="IPR003313">
    <property type="entry name" value="AraC-bd"/>
</dbReference>
<organism evidence="3 4">
    <name type="scientific">Chthoniobacter flavus Ellin428</name>
    <dbReference type="NCBI Taxonomy" id="497964"/>
    <lineage>
        <taxon>Bacteria</taxon>
        <taxon>Pseudomonadati</taxon>
        <taxon>Verrucomicrobiota</taxon>
        <taxon>Spartobacteria</taxon>
        <taxon>Chthoniobacterales</taxon>
        <taxon>Chthoniobacteraceae</taxon>
        <taxon>Chthoniobacter</taxon>
    </lineage>
</organism>
<protein>
    <submittedName>
        <fullName evidence="3">AraC protein arabinose-binding/dimerisation</fullName>
    </submittedName>
</protein>
<name>B4D4M8_9BACT</name>
<reference evidence="3 4" key="1">
    <citation type="journal article" date="2011" name="J. Bacteriol.">
        <title>Genome sequence of Chthoniobacter flavus Ellin428, an aerobic heterotrophic soil bacterium.</title>
        <authorList>
            <person name="Kant R."/>
            <person name="van Passel M.W."/>
            <person name="Palva A."/>
            <person name="Lucas S."/>
            <person name="Lapidus A."/>
            <person name="Glavina Del Rio T."/>
            <person name="Dalin E."/>
            <person name="Tice H."/>
            <person name="Bruce D."/>
            <person name="Goodwin L."/>
            <person name="Pitluck S."/>
            <person name="Larimer F.W."/>
            <person name="Land M.L."/>
            <person name="Hauser L."/>
            <person name="Sangwan P."/>
            <person name="de Vos W.M."/>
            <person name="Janssen P.H."/>
            <person name="Smidt H."/>
        </authorList>
    </citation>
    <scope>NUCLEOTIDE SEQUENCE [LARGE SCALE GENOMIC DNA]</scope>
    <source>
        <strain evidence="3 4">Ellin428</strain>
    </source>
</reference>
<dbReference type="GO" id="GO:0006355">
    <property type="term" value="P:regulation of DNA-templated transcription"/>
    <property type="evidence" value="ECO:0007669"/>
    <property type="project" value="InterPro"/>
</dbReference>
<accession>B4D4M8</accession>
<dbReference type="eggNOG" id="COG2207">
    <property type="taxonomic scope" value="Bacteria"/>
</dbReference>
<dbReference type="AlphaFoldDB" id="B4D4M8"/>
<proteinExistence type="predicted"/>
<evidence type="ECO:0000313" key="4">
    <source>
        <dbReference type="Proteomes" id="UP000005824"/>
    </source>
</evidence>
<keyword evidence="1" id="KW-0238">DNA-binding</keyword>
<gene>
    <name evidence="3" type="ORF">CfE428DRAFT_3866</name>
</gene>
<feature type="domain" description="AraC-type arabinose-binding/dimerisation" evidence="2">
    <location>
        <begin position="55"/>
        <end position="164"/>
    </location>
</feature>
<comment type="caution">
    <text evidence="3">The sequence shown here is derived from an EMBL/GenBank/DDBJ whole genome shotgun (WGS) entry which is preliminary data.</text>
</comment>
<dbReference type="STRING" id="497964.CfE428DRAFT_3866"/>
<evidence type="ECO:0000256" key="1">
    <source>
        <dbReference type="ARBA" id="ARBA00023125"/>
    </source>
</evidence>
<evidence type="ECO:0000313" key="3">
    <source>
        <dbReference type="EMBL" id="EDY18481.1"/>
    </source>
</evidence>
<dbReference type="InParanoid" id="B4D4M8"/>
<keyword evidence="4" id="KW-1185">Reference proteome</keyword>
<sequence>MLLAVARSLRDKVAADVNRRSIPEYDMNEAGADHLRQRGILVMQFMDSLRNDPRRLNPHSHEFFQICLIQGRATVMLDFQEYRTRDAAAFFVSPGQVHFVRPAEGLQGYTISFTQAFFDDEAPPPSRLLELPYFFPDDAQPFLHIPREDASETTTLFRSLCQEYDAALPDAEEMLRATLRLTLLRLARLYIRASPERKATRGMTIVRQFHWELEKHFREETSINAYARLLGITANHLNDVVHEANRPLRPVN</sequence>
<dbReference type="Proteomes" id="UP000005824">
    <property type="component" value="Unassembled WGS sequence"/>
</dbReference>
<evidence type="ECO:0000259" key="2">
    <source>
        <dbReference type="Pfam" id="PF02311"/>
    </source>
</evidence>
<dbReference type="EMBL" id="ABVL01000012">
    <property type="protein sequence ID" value="EDY18481.1"/>
    <property type="molecule type" value="Genomic_DNA"/>
</dbReference>
<dbReference type="GO" id="GO:0003677">
    <property type="term" value="F:DNA binding"/>
    <property type="evidence" value="ECO:0007669"/>
    <property type="project" value="UniProtKB-KW"/>
</dbReference>
<dbReference type="Pfam" id="PF02311">
    <property type="entry name" value="AraC_binding"/>
    <property type="match status" value="1"/>
</dbReference>
<dbReference type="InterPro" id="IPR037923">
    <property type="entry name" value="HTH-like"/>
</dbReference>
<dbReference type="SUPFAM" id="SSF51215">
    <property type="entry name" value="Regulatory protein AraC"/>
    <property type="match status" value="1"/>
</dbReference>